<name>A0A9P7K9E8_9AGAR</name>
<dbReference type="Pfam" id="PF17667">
    <property type="entry name" value="Pkinase_fungal"/>
    <property type="match status" value="1"/>
</dbReference>
<protein>
    <recommendedName>
        <fullName evidence="2">Fungal-type protein kinase domain-containing protein</fullName>
    </recommendedName>
</protein>
<reference evidence="3" key="1">
    <citation type="submission" date="2020-07" db="EMBL/GenBank/DDBJ databases">
        <authorList>
            <person name="Nieuwenhuis M."/>
            <person name="Van De Peppel L.J.J."/>
        </authorList>
    </citation>
    <scope>NUCLEOTIDE SEQUENCE</scope>
    <source>
        <strain evidence="3">AP01</strain>
        <tissue evidence="3">Mycelium</tissue>
    </source>
</reference>
<dbReference type="OrthoDB" id="5569250at2759"/>
<dbReference type="AlphaFoldDB" id="A0A9P7K9E8"/>
<feature type="region of interest" description="Disordered" evidence="1">
    <location>
        <begin position="117"/>
        <end position="146"/>
    </location>
</feature>
<organism evidence="3 4">
    <name type="scientific">Asterophora parasitica</name>
    <dbReference type="NCBI Taxonomy" id="117018"/>
    <lineage>
        <taxon>Eukaryota</taxon>
        <taxon>Fungi</taxon>
        <taxon>Dikarya</taxon>
        <taxon>Basidiomycota</taxon>
        <taxon>Agaricomycotina</taxon>
        <taxon>Agaricomycetes</taxon>
        <taxon>Agaricomycetidae</taxon>
        <taxon>Agaricales</taxon>
        <taxon>Tricholomatineae</taxon>
        <taxon>Lyophyllaceae</taxon>
        <taxon>Asterophora</taxon>
    </lineage>
</organism>
<evidence type="ECO:0000259" key="2">
    <source>
        <dbReference type="Pfam" id="PF17667"/>
    </source>
</evidence>
<evidence type="ECO:0000313" key="4">
    <source>
        <dbReference type="Proteomes" id="UP000775547"/>
    </source>
</evidence>
<reference evidence="3" key="2">
    <citation type="submission" date="2021-10" db="EMBL/GenBank/DDBJ databases">
        <title>Phylogenomics reveals ancestral predisposition of the termite-cultivated fungus Termitomyces towards a domesticated lifestyle.</title>
        <authorList>
            <person name="Auxier B."/>
            <person name="Grum-Grzhimaylo A."/>
            <person name="Cardenas M.E."/>
            <person name="Lodge J.D."/>
            <person name="Laessoe T."/>
            <person name="Pedersen O."/>
            <person name="Smith M.E."/>
            <person name="Kuyper T.W."/>
            <person name="Franco-Molano E.A."/>
            <person name="Baroni T.J."/>
            <person name="Aanen D.K."/>
        </authorList>
    </citation>
    <scope>NUCLEOTIDE SEQUENCE</scope>
    <source>
        <strain evidence="3">AP01</strain>
        <tissue evidence="3">Mycelium</tissue>
    </source>
</reference>
<gene>
    <name evidence="3" type="ORF">DXG03_003438</name>
</gene>
<accession>A0A9P7K9E8</accession>
<sequence>AIDNFKQSSISETIQLCVRIPARVSTPLVLQDVRNLFCRLLPIYRRYESEDLNNRQSSSGDLFELIPLFPHVSDRCSGRQDFESCWKGQKAGSRSRQIWQSVRPPVRGAHKSALDAFVGTGSSTGSKKRKNNDSEDTQDPKRRPTDHQAQLAAYALDSLNASSRHYVCGSIITDFKVSLWYFNRACVIGSSSFSFNENPSLLALILYAFNTCGDEAAGFDPRLKFPSTNKRLKRPIEGSASQHYEDIVNSLVSLPHPTNTSSTIQYCILETLYAYRGLVGRETMVYKVAPVNDPERPLAYKVGWPVAVCKLEADTFKRLRNRLPKWLHEHLPEVESSRTAKELKLPRVELLKVDPIKDFEDRVLHALVMKLYGKLWEVGNVNAFMDVWVTTILMSPVAFCTAT</sequence>
<dbReference type="EMBL" id="JABCKV010002083">
    <property type="protein sequence ID" value="KAG5639796.1"/>
    <property type="molecule type" value="Genomic_DNA"/>
</dbReference>
<evidence type="ECO:0000256" key="1">
    <source>
        <dbReference type="SAM" id="MobiDB-lite"/>
    </source>
</evidence>
<dbReference type="Proteomes" id="UP000775547">
    <property type="component" value="Unassembled WGS sequence"/>
</dbReference>
<evidence type="ECO:0000313" key="3">
    <source>
        <dbReference type="EMBL" id="KAG5639796.1"/>
    </source>
</evidence>
<comment type="caution">
    <text evidence="3">The sequence shown here is derived from an EMBL/GenBank/DDBJ whole genome shotgun (WGS) entry which is preliminary data.</text>
</comment>
<proteinExistence type="predicted"/>
<keyword evidence="4" id="KW-1185">Reference proteome</keyword>
<feature type="non-terminal residue" evidence="3">
    <location>
        <position position="403"/>
    </location>
</feature>
<dbReference type="InterPro" id="IPR040976">
    <property type="entry name" value="Pkinase_fungal"/>
</dbReference>
<feature type="domain" description="Fungal-type protein kinase" evidence="2">
    <location>
        <begin position="143"/>
        <end position="321"/>
    </location>
</feature>